<keyword evidence="1" id="KW-0472">Membrane</keyword>
<dbReference type="RefSeq" id="WP_258330208.1">
    <property type="nucleotide sequence ID" value="NZ_JAPTGG010000002.1"/>
</dbReference>
<gene>
    <name evidence="2" type="ORF">O0V09_02490</name>
</gene>
<dbReference type="EMBL" id="JAPTGG010000002">
    <property type="protein sequence ID" value="MCZ0864050.1"/>
    <property type="molecule type" value="Genomic_DNA"/>
</dbReference>
<organism evidence="2 3">
    <name type="scientific">Dasania phycosphaerae</name>
    <dbReference type="NCBI Taxonomy" id="2950436"/>
    <lineage>
        <taxon>Bacteria</taxon>
        <taxon>Pseudomonadati</taxon>
        <taxon>Pseudomonadota</taxon>
        <taxon>Gammaproteobacteria</taxon>
        <taxon>Cellvibrionales</taxon>
        <taxon>Spongiibacteraceae</taxon>
        <taxon>Dasania</taxon>
    </lineage>
</organism>
<protein>
    <submittedName>
        <fullName evidence="2">Uncharacterized protein</fullName>
    </submittedName>
</protein>
<dbReference type="AlphaFoldDB" id="A0A9J6RI58"/>
<evidence type="ECO:0000256" key="1">
    <source>
        <dbReference type="SAM" id="Phobius"/>
    </source>
</evidence>
<evidence type="ECO:0000313" key="2">
    <source>
        <dbReference type="EMBL" id="MCZ0864050.1"/>
    </source>
</evidence>
<feature type="transmembrane region" description="Helical" evidence="1">
    <location>
        <begin position="85"/>
        <end position="104"/>
    </location>
</feature>
<name>A0A9J6RI58_9GAMM</name>
<keyword evidence="1" id="KW-0812">Transmembrane</keyword>
<keyword evidence="1" id="KW-1133">Transmembrane helix</keyword>
<reference evidence="2 3" key="1">
    <citation type="submission" date="2022-12" db="EMBL/GenBank/DDBJ databases">
        <title>Dasania phycosphaerae sp. nov., isolated from particulate material of the south coast of Korea.</title>
        <authorList>
            <person name="Jiang Y."/>
        </authorList>
    </citation>
    <scope>NUCLEOTIDE SEQUENCE [LARGE SCALE GENOMIC DNA]</scope>
    <source>
        <strain evidence="2 3">GY-19</strain>
    </source>
</reference>
<sequence>MSDEETKEGEILTKEQSASELDAIGTLLQGVVTPFAQAQETSEKEATKRASILAGVANKAIYALFGVSALILALSAYALSQGSEALAEKMVIALLAFFGGLGAGKATSK</sequence>
<comment type="caution">
    <text evidence="2">The sequence shown here is derived from an EMBL/GenBank/DDBJ whole genome shotgun (WGS) entry which is preliminary data.</text>
</comment>
<dbReference type="Proteomes" id="UP001069090">
    <property type="component" value="Unassembled WGS sequence"/>
</dbReference>
<feature type="transmembrane region" description="Helical" evidence="1">
    <location>
        <begin position="60"/>
        <end position="79"/>
    </location>
</feature>
<evidence type="ECO:0000313" key="3">
    <source>
        <dbReference type="Proteomes" id="UP001069090"/>
    </source>
</evidence>
<accession>A0A9J6RI58</accession>
<keyword evidence="3" id="KW-1185">Reference proteome</keyword>
<proteinExistence type="predicted"/>